<reference evidence="2" key="2">
    <citation type="submission" date="2020-09" db="EMBL/GenBank/DDBJ databases">
        <authorList>
            <person name="Sun Q."/>
            <person name="Zhou Y."/>
        </authorList>
    </citation>
    <scope>NUCLEOTIDE SEQUENCE</scope>
    <source>
        <strain evidence="2">CGMCC 4.7312</strain>
    </source>
</reference>
<keyword evidence="1" id="KW-0812">Transmembrane</keyword>
<evidence type="ECO:0000256" key="1">
    <source>
        <dbReference type="SAM" id="Phobius"/>
    </source>
</evidence>
<keyword evidence="1" id="KW-1133">Transmembrane helix</keyword>
<feature type="transmembrane region" description="Helical" evidence="1">
    <location>
        <begin position="99"/>
        <end position="120"/>
    </location>
</feature>
<keyword evidence="3" id="KW-1185">Reference proteome</keyword>
<feature type="transmembrane region" description="Helical" evidence="1">
    <location>
        <begin position="64"/>
        <end position="87"/>
    </location>
</feature>
<evidence type="ECO:0008006" key="4">
    <source>
        <dbReference type="Google" id="ProtNLM"/>
    </source>
</evidence>
<evidence type="ECO:0000313" key="3">
    <source>
        <dbReference type="Proteomes" id="UP000608890"/>
    </source>
</evidence>
<dbReference type="PANTHER" id="PTHR37309">
    <property type="entry name" value="SLR0284 PROTEIN"/>
    <property type="match status" value="1"/>
</dbReference>
<feature type="transmembrane region" description="Helical" evidence="1">
    <location>
        <begin position="33"/>
        <end position="52"/>
    </location>
</feature>
<dbReference type="InterPro" id="IPR007165">
    <property type="entry name" value="Phage_holin_4_2"/>
</dbReference>
<gene>
    <name evidence="2" type="ORF">GCM10011608_30110</name>
</gene>
<dbReference type="EMBL" id="BMNB01000012">
    <property type="protein sequence ID" value="GGM43414.1"/>
    <property type="molecule type" value="Genomic_DNA"/>
</dbReference>
<sequence>MGFLIRLATTAVALWITTLIVPGVEVTGRTGYHTALTLIIVALIFGVVNAVLKPVIKVVGCVFYLLTLGLFALVVNALLFLLTNWIARALDLPFHVDGFWPAFWGAIVMAVVTWLISVVVPDSTDRR</sequence>
<proteinExistence type="predicted"/>
<reference evidence="2" key="1">
    <citation type="journal article" date="2014" name="Int. J. Syst. Evol. Microbiol.">
        <title>Complete genome sequence of Corynebacterium casei LMG S-19264T (=DSM 44701T), isolated from a smear-ripened cheese.</title>
        <authorList>
            <consortium name="US DOE Joint Genome Institute (JGI-PGF)"/>
            <person name="Walter F."/>
            <person name="Albersmeier A."/>
            <person name="Kalinowski J."/>
            <person name="Ruckert C."/>
        </authorList>
    </citation>
    <scope>NUCLEOTIDE SEQUENCE</scope>
    <source>
        <strain evidence="2">CGMCC 4.7312</strain>
    </source>
</reference>
<evidence type="ECO:0000313" key="2">
    <source>
        <dbReference type="EMBL" id="GGM43414.1"/>
    </source>
</evidence>
<dbReference type="PANTHER" id="PTHR37309:SF1">
    <property type="entry name" value="SLR0284 PROTEIN"/>
    <property type="match status" value="1"/>
</dbReference>
<name>A0A917TXQ2_9ACTN</name>
<dbReference type="RefSeq" id="WP_189044622.1">
    <property type="nucleotide sequence ID" value="NZ_BMNB01000012.1"/>
</dbReference>
<organism evidence="2 3">
    <name type="scientific">Micromonospora sonchi</name>
    <dbReference type="NCBI Taxonomy" id="1763543"/>
    <lineage>
        <taxon>Bacteria</taxon>
        <taxon>Bacillati</taxon>
        <taxon>Actinomycetota</taxon>
        <taxon>Actinomycetes</taxon>
        <taxon>Micromonosporales</taxon>
        <taxon>Micromonosporaceae</taxon>
        <taxon>Micromonospora</taxon>
    </lineage>
</organism>
<keyword evidence="1" id="KW-0472">Membrane</keyword>
<dbReference type="Pfam" id="PF04020">
    <property type="entry name" value="Phage_holin_4_2"/>
    <property type="match status" value="1"/>
</dbReference>
<accession>A0A917TXQ2</accession>
<dbReference type="Proteomes" id="UP000608890">
    <property type="component" value="Unassembled WGS sequence"/>
</dbReference>
<comment type="caution">
    <text evidence="2">The sequence shown here is derived from an EMBL/GenBank/DDBJ whole genome shotgun (WGS) entry which is preliminary data.</text>
</comment>
<protein>
    <recommendedName>
        <fullName evidence="4">Phage holin family protein</fullName>
    </recommendedName>
</protein>
<dbReference type="AlphaFoldDB" id="A0A917TXQ2"/>